<evidence type="ECO:0000256" key="5">
    <source>
        <dbReference type="ARBA" id="ARBA00023015"/>
    </source>
</evidence>
<name>G0P3Y8_CAEBE</name>
<feature type="region of interest" description="Disordered" evidence="10">
    <location>
        <begin position="1"/>
        <end position="34"/>
    </location>
</feature>
<dbReference type="CDD" id="cd10492">
    <property type="entry name" value="MH1_SMAD_4"/>
    <property type="match status" value="1"/>
</dbReference>
<protein>
    <submittedName>
        <fullName evidence="13">Uncharacterized protein</fullName>
    </submittedName>
</protein>
<dbReference type="GO" id="GO:0030307">
    <property type="term" value="P:positive regulation of cell growth"/>
    <property type="evidence" value="ECO:0007669"/>
    <property type="project" value="EnsemblMetazoa"/>
</dbReference>
<evidence type="ECO:0000256" key="9">
    <source>
        <dbReference type="RuleBase" id="RU361195"/>
    </source>
</evidence>
<dbReference type="FunCoup" id="G0P3Y8">
    <property type="interactions" value="2913"/>
</dbReference>
<dbReference type="GO" id="GO:0040018">
    <property type="term" value="P:positive regulation of multicellular organism growth"/>
    <property type="evidence" value="ECO:0007669"/>
    <property type="project" value="EnsemblMetazoa"/>
</dbReference>
<dbReference type="AlphaFoldDB" id="G0P3Y8"/>
<accession>G0P3Y8</accession>
<dbReference type="GO" id="GO:0060395">
    <property type="term" value="P:SMAD protein signal transduction"/>
    <property type="evidence" value="ECO:0007669"/>
    <property type="project" value="TreeGrafter"/>
</dbReference>
<organism evidence="14">
    <name type="scientific">Caenorhabditis brenneri</name>
    <name type="common">Nematode worm</name>
    <dbReference type="NCBI Taxonomy" id="135651"/>
    <lineage>
        <taxon>Eukaryota</taxon>
        <taxon>Metazoa</taxon>
        <taxon>Ecdysozoa</taxon>
        <taxon>Nematoda</taxon>
        <taxon>Chromadorea</taxon>
        <taxon>Rhabditida</taxon>
        <taxon>Rhabditina</taxon>
        <taxon>Rhabditomorpha</taxon>
        <taxon>Rhabditoidea</taxon>
        <taxon>Rhabditidae</taxon>
        <taxon>Peloderinae</taxon>
        <taxon>Caenorhabditis</taxon>
    </lineage>
</organism>
<dbReference type="Pfam" id="PF03166">
    <property type="entry name" value="MH2"/>
    <property type="match status" value="1"/>
</dbReference>
<comment type="subcellular location">
    <subcellularLocation>
        <location evidence="9">Cytoplasm</location>
    </subcellularLocation>
    <subcellularLocation>
        <location evidence="9">Nucleus</location>
    </subcellularLocation>
</comment>
<keyword evidence="4" id="KW-0862">Zinc</keyword>
<dbReference type="GO" id="GO:0005737">
    <property type="term" value="C:cytoplasm"/>
    <property type="evidence" value="ECO:0007669"/>
    <property type="project" value="UniProtKB-SubCell"/>
</dbReference>
<dbReference type="eggNOG" id="KOG3701">
    <property type="taxonomic scope" value="Eukaryota"/>
</dbReference>
<keyword evidence="5 9" id="KW-0805">Transcription regulation</keyword>
<evidence type="ECO:0000256" key="2">
    <source>
        <dbReference type="ARBA" id="ARBA00022490"/>
    </source>
</evidence>
<dbReference type="SMART" id="SM00524">
    <property type="entry name" value="DWB"/>
    <property type="match status" value="1"/>
</dbReference>
<evidence type="ECO:0000259" key="11">
    <source>
        <dbReference type="PROSITE" id="PS51075"/>
    </source>
</evidence>
<dbReference type="GO" id="GO:0030154">
    <property type="term" value="P:cell differentiation"/>
    <property type="evidence" value="ECO:0007669"/>
    <property type="project" value="TreeGrafter"/>
</dbReference>
<evidence type="ECO:0000256" key="1">
    <source>
        <dbReference type="ARBA" id="ARBA00005545"/>
    </source>
</evidence>
<dbReference type="SUPFAM" id="SSF49879">
    <property type="entry name" value="SMAD/FHA domain"/>
    <property type="match status" value="2"/>
</dbReference>
<keyword evidence="6" id="KW-0238">DNA-binding</keyword>
<dbReference type="GO" id="GO:0040024">
    <property type="term" value="P:dauer larval development"/>
    <property type="evidence" value="ECO:0007669"/>
    <property type="project" value="EnsemblMetazoa"/>
</dbReference>
<dbReference type="GO" id="GO:0045793">
    <property type="term" value="P:positive regulation of cell size"/>
    <property type="evidence" value="ECO:0007669"/>
    <property type="project" value="EnsemblMetazoa"/>
</dbReference>
<dbReference type="InterPro" id="IPR036578">
    <property type="entry name" value="SMAD_MH1_sf"/>
</dbReference>
<keyword evidence="8 9" id="KW-0539">Nucleus</keyword>
<dbReference type="InterPro" id="IPR008984">
    <property type="entry name" value="SMAD_FHA_dom_sf"/>
</dbReference>
<dbReference type="HOGENOM" id="CLU_026736_1_2_1"/>
<dbReference type="GO" id="GO:0070411">
    <property type="term" value="F:I-SMAD binding"/>
    <property type="evidence" value="ECO:0007669"/>
    <property type="project" value="TreeGrafter"/>
</dbReference>
<dbReference type="STRING" id="135651.G0P3Y8"/>
<dbReference type="GO" id="GO:0046872">
    <property type="term" value="F:metal ion binding"/>
    <property type="evidence" value="ECO:0007669"/>
    <property type="project" value="UniProtKB-KW"/>
</dbReference>
<sequence length="619" mass="68389">MPIPHMPSPYTNNSHLPQPLHSMHTTNSSLEESPPFHGFIPSMLLPPCPPPQISTSTPILYNNLNIFNTPVQPPPPPQPPQQVPPPSQPTPKAQPVRTATVQPTPPAPPPVNNHQTHQPTGSGGGIQHNAAGQILTTAMDSCQQISHVLQCYQQGGEDSEFVRKAIESLVKKLKDKRIELDSLITAITSNGKQPTGCVTIQRSLDGRLQVAGRKGVPHVVYARIWRWPKVSKNELVKLVQCQTSADHPDNICINPYHYERVVSNRITSADQSLHGDVPKEYLGGESGMMETNGYGDWPNTPPENNYNGFTNNQHPSPQLIQQPAASEVPIDLNQIVVPTPLQPLDNWCSIIYYELDTQIGETFKILASHLSMQYSCASEAPIDEEQIMGGTPLQPLDNWCSIIYYELDTQIGETFKVSALDHGKVVVDGGMDPHGENEGRFCLGALSNVHRTEASEKARIHIGGGVELTCHADGNVSITSNCKIFVRSGYLDYSQGSEYSSKAHRFTPNETNFTVFDIRWAYMQMLRRSESSNEAVRAQAAAVAGYAPMSVMPVVMPDSGVDRMRRDFCTIAISFVKAWGDVYQRKTIKETPCWIEVTLHRPLQLLDQLLKNSSQFGSS</sequence>
<dbReference type="Proteomes" id="UP000008068">
    <property type="component" value="Unassembled WGS sequence"/>
</dbReference>
<dbReference type="Gene3D" id="2.60.200.10">
    <property type="match status" value="2"/>
</dbReference>
<dbReference type="OrthoDB" id="5875866at2759"/>
<dbReference type="GO" id="GO:0030509">
    <property type="term" value="P:BMP signaling pathway"/>
    <property type="evidence" value="ECO:0007669"/>
    <property type="project" value="TreeGrafter"/>
</dbReference>
<dbReference type="GO" id="GO:0045732">
    <property type="term" value="P:positive regulation of protein catabolic process"/>
    <property type="evidence" value="ECO:0007669"/>
    <property type="project" value="EnsemblMetazoa"/>
</dbReference>
<keyword evidence="2 9" id="KW-0963">Cytoplasm</keyword>
<dbReference type="GO" id="GO:0042661">
    <property type="term" value="P:regulation of mesodermal cell fate specification"/>
    <property type="evidence" value="ECO:0007669"/>
    <property type="project" value="EnsemblMetazoa"/>
</dbReference>
<dbReference type="InterPro" id="IPR003619">
    <property type="entry name" value="MAD_homology1_Dwarfin-type"/>
</dbReference>
<keyword evidence="14" id="KW-1185">Reference proteome</keyword>
<dbReference type="Gene3D" id="3.90.520.10">
    <property type="entry name" value="SMAD MH1 domain"/>
    <property type="match status" value="1"/>
</dbReference>
<evidence type="ECO:0000259" key="12">
    <source>
        <dbReference type="PROSITE" id="PS51076"/>
    </source>
</evidence>
<dbReference type="InterPro" id="IPR013019">
    <property type="entry name" value="MAD_homology_MH1"/>
</dbReference>
<keyword evidence="3" id="KW-0479">Metal-binding</keyword>
<evidence type="ECO:0000313" key="14">
    <source>
        <dbReference type="Proteomes" id="UP000008068"/>
    </source>
</evidence>
<dbReference type="PROSITE" id="PS51076">
    <property type="entry name" value="MH2"/>
    <property type="match status" value="1"/>
</dbReference>
<dbReference type="GO" id="GO:0000978">
    <property type="term" value="F:RNA polymerase II cis-regulatory region sequence-specific DNA binding"/>
    <property type="evidence" value="ECO:0007669"/>
    <property type="project" value="TreeGrafter"/>
</dbReference>
<dbReference type="PANTHER" id="PTHR13703">
    <property type="entry name" value="SMAD"/>
    <property type="match status" value="1"/>
</dbReference>
<dbReference type="GO" id="GO:0000981">
    <property type="term" value="F:DNA-binding transcription factor activity, RNA polymerase II-specific"/>
    <property type="evidence" value="ECO:0007669"/>
    <property type="project" value="TreeGrafter"/>
</dbReference>
<feature type="region of interest" description="Disordered" evidence="10">
    <location>
        <begin position="65"/>
        <end position="128"/>
    </location>
</feature>
<reference evidence="14" key="1">
    <citation type="submission" date="2011-07" db="EMBL/GenBank/DDBJ databases">
        <authorList>
            <consortium name="Caenorhabditis brenneri Sequencing and Analysis Consortium"/>
            <person name="Wilson R.K."/>
        </authorList>
    </citation>
    <scope>NUCLEOTIDE SEQUENCE [LARGE SCALE GENOMIC DNA]</scope>
    <source>
        <strain evidence="14">PB2801</strain>
    </source>
</reference>
<dbReference type="InterPro" id="IPR001132">
    <property type="entry name" value="SMAD_dom_Dwarfin-type"/>
</dbReference>
<dbReference type="InterPro" id="IPR017855">
    <property type="entry name" value="SMAD-like_dom_sf"/>
</dbReference>
<dbReference type="FunFam" id="2.60.200.10:FF:000002">
    <property type="entry name" value="Mothers against decapentaplegic homolog"/>
    <property type="match status" value="1"/>
</dbReference>
<dbReference type="Pfam" id="PF03165">
    <property type="entry name" value="MH1"/>
    <property type="match status" value="1"/>
</dbReference>
<feature type="compositionally biased region" description="Pro residues" evidence="10">
    <location>
        <begin position="71"/>
        <end position="89"/>
    </location>
</feature>
<dbReference type="GO" id="GO:0045138">
    <property type="term" value="P:nematode male tail tip morphogenesis"/>
    <property type="evidence" value="ECO:0007669"/>
    <property type="project" value="EnsemblMetazoa"/>
</dbReference>
<evidence type="ECO:0000256" key="7">
    <source>
        <dbReference type="ARBA" id="ARBA00023163"/>
    </source>
</evidence>
<dbReference type="GO" id="GO:0008340">
    <property type="term" value="P:determination of adult lifespan"/>
    <property type="evidence" value="ECO:0007669"/>
    <property type="project" value="EnsemblMetazoa"/>
</dbReference>
<feature type="domain" description="MH1" evidence="11">
    <location>
        <begin position="144"/>
        <end position="267"/>
    </location>
</feature>
<evidence type="ECO:0000256" key="4">
    <source>
        <dbReference type="ARBA" id="ARBA00022833"/>
    </source>
</evidence>
<dbReference type="FunFam" id="3.90.520.10:FF:000002">
    <property type="entry name" value="Mothers against decapentaplegic homolog"/>
    <property type="match status" value="1"/>
</dbReference>
<evidence type="ECO:0000313" key="13">
    <source>
        <dbReference type="EMBL" id="EGT44398.1"/>
    </source>
</evidence>
<dbReference type="InParanoid" id="G0P3Y8"/>
<dbReference type="SUPFAM" id="SSF56366">
    <property type="entry name" value="SMAD MH1 domain"/>
    <property type="match status" value="1"/>
</dbReference>
<dbReference type="SMART" id="SM00523">
    <property type="entry name" value="DWA"/>
    <property type="match status" value="1"/>
</dbReference>
<evidence type="ECO:0000256" key="8">
    <source>
        <dbReference type="ARBA" id="ARBA00023242"/>
    </source>
</evidence>
<dbReference type="GO" id="GO:0007567">
    <property type="term" value="P:parturition"/>
    <property type="evidence" value="ECO:0007669"/>
    <property type="project" value="EnsemblMetazoa"/>
</dbReference>
<feature type="domain" description="MH2" evidence="12">
    <location>
        <begin position="399"/>
        <end position="619"/>
    </location>
</feature>
<feature type="compositionally biased region" description="Low complexity" evidence="10">
    <location>
        <begin position="90"/>
        <end position="102"/>
    </location>
</feature>
<proteinExistence type="inferred from homology"/>
<dbReference type="GO" id="GO:0071144">
    <property type="term" value="C:heteromeric SMAD protein complex"/>
    <property type="evidence" value="ECO:0007669"/>
    <property type="project" value="TreeGrafter"/>
</dbReference>
<comment type="similarity">
    <text evidence="1 9">Belongs to the dwarfin/SMAD family.</text>
</comment>
<dbReference type="PROSITE" id="PS51075">
    <property type="entry name" value="MH1"/>
    <property type="match status" value="1"/>
</dbReference>
<evidence type="ECO:0000256" key="6">
    <source>
        <dbReference type="ARBA" id="ARBA00023125"/>
    </source>
</evidence>
<dbReference type="EMBL" id="GL380055">
    <property type="protein sequence ID" value="EGT44398.1"/>
    <property type="molecule type" value="Genomic_DNA"/>
</dbReference>
<evidence type="ECO:0000256" key="3">
    <source>
        <dbReference type="ARBA" id="ARBA00022723"/>
    </source>
</evidence>
<dbReference type="PANTHER" id="PTHR13703:SF45">
    <property type="entry name" value="MOTHERS AGAINST DECAPENTAPLEGIC HOMOLOG"/>
    <property type="match status" value="1"/>
</dbReference>
<dbReference type="GO" id="GO:0046622">
    <property type="term" value="P:positive regulation of organ growth"/>
    <property type="evidence" value="ECO:0007669"/>
    <property type="project" value="EnsemblMetazoa"/>
</dbReference>
<evidence type="ECO:0000256" key="10">
    <source>
        <dbReference type="SAM" id="MobiDB-lite"/>
    </source>
</evidence>
<keyword evidence="7 9" id="KW-0804">Transcription</keyword>
<gene>
    <name evidence="13" type="ORF">CAEBREN_31444</name>
</gene>
<dbReference type="InterPro" id="IPR013790">
    <property type="entry name" value="Dwarfin"/>
</dbReference>